<gene>
    <name evidence="2" type="ORF">SAMN04487820_108219</name>
</gene>
<feature type="compositionally biased region" description="Basic and acidic residues" evidence="1">
    <location>
        <begin position="132"/>
        <end position="160"/>
    </location>
</feature>
<name>A0A1G9CAV3_ACTMZ</name>
<organism evidence="2 3">
    <name type="scientific">Actinopolyspora mzabensis</name>
    <dbReference type="NCBI Taxonomy" id="995066"/>
    <lineage>
        <taxon>Bacteria</taxon>
        <taxon>Bacillati</taxon>
        <taxon>Actinomycetota</taxon>
        <taxon>Actinomycetes</taxon>
        <taxon>Actinopolysporales</taxon>
        <taxon>Actinopolysporaceae</taxon>
        <taxon>Actinopolyspora</taxon>
    </lineage>
</organism>
<feature type="region of interest" description="Disordered" evidence="1">
    <location>
        <begin position="103"/>
        <end position="161"/>
    </location>
</feature>
<dbReference type="EMBL" id="FNFM01000008">
    <property type="protein sequence ID" value="SDK48792.1"/>
    <property type="molecule type" value="Genomic_DNA"/>
</dbReference>
<proteinExistence type="predicted"/>
<dbReference type="AlphaFoldDB" id="A0A1G9CAV3"/>
<evidence type="ECO:0000313" key="2">
    <source>
        <dbReference type="EMBL" id="SDK48792.1"/>
    </source>
</evidence>
<reference evidence="3" key="1">
    <citation type="submission" date="2016-10" db="EMBL/GenBank/DDBJ databases">
        <authorList>
            <person name="Varghese N."/>
            <person name="Submissions S."/>
        </authorList>
    </citation>
    <scope>NUCLEOTIDE SEQUENCE [LARGE SCALE GENOMIC DNA]</scope>
    <source>
        <strain evidence="3">DSM 45460</strain>
    </source>
</reference>
<sequence>MIRITLVAMTHPVTRMNVDQCGHDRAGRFCGPPRWSLALLMLLKRLVSGRSGVIPRSGSGSRLGFGAGAPVSAVLVPGSWPRVPCPGPWVGALGSSRVHSTLRIRKADPPEASDRGHQQYGRRKKPPPAQRAHGDREYPQHRCERRDHTAEGSADLDSRQDVVVPRTVRVIRNAEPTRNTATKSTKISMSALRTTGIRRVFVRRVGSDVTLNPYS</sequence>
<feature type="compositionally biased region" description="Basic and acidic residues" evidence="1">
    <location>
        <begin position="105"/>
        <end position="117"/>
    </location>
</feature>
<keyword evidence="3" id="KW-1185">Reference proteome</keyword>
<accession>A0A1G9CAV3</accession>
<protein>
    <submittedName>
        <fullName evidence="2">Uncharacterized protein</fullName>
    </submittedName>
</protein>
<evidence type="ECO:0000313" key="3">
    <source>
        <dbReference type="Proteomes" id="UP000199213"/>
    </source>
</evidence>
<dbReference type="Proteomes" id="UP000199213">
    <property type="component" value="Unassembled WGS sequence"/>
</dbReference>
<evidence type="ECO:0000256" key="1">
    <source>
        <dbReference type="SAM" id="MobiDB-lite"/>
    </source>
</evidence>